<dbReference type="Proteomes" id="UP000819052">
    <property type="component" value="Unassembled WGS sequence"/>
</dbReference>
<dbReference type="EMBL" id="VVIW01000002">
    <property type="protein sequence ID" value="NHZ39361.1"/>
    <property type="molecule type" value="Genomic_DNA"/>
</dbReference>
<organism evidence="2 3">
    <name type="scientific">Massilia aquatica</name>
    <dbReference type="NCBI Taxonomy" id="2609000"/>
    <lineage>
        <taxon>Bacteria</taxon>
        <taxon>Pseudomonadati</taxon>
        <taxon>Pseudomonadota</taxon>
        <taxon>Betaproteobacteria</taxon>
        <taxon>Burkholderiales</taxon>
        <taxon>Oxalobacteraceae</taxon>
        <taxon>Telluria group</taxon>
        <taxon>Massilia</taxon>
    </lineage>
</organism>
<feature type="region of interest" description="Disordered" evidence="1">
    <location>
        <begin position="36"/>
        <end position="55"/>
    </location>
</feature>
<accession>A0ABX0M5D6</accession>
<dbReference type="SUPFAM" id="SSF101898">
    <property type="entry name" value="NHL repeat"/>
    <property type="match status" value="1"/>
</dbReference>
<evidence type="ECO:0008006" key="4">
    <source>
        <dbReference type="Google" id="ProtNLM"/>
    </source>
</evidence>
<dbReference type="Gene3D" id="2.120.10.30">
    <property type="entry name" value="TolB, C-terminal domain"/>
    <property type="match status" value="4"/>
</dbReference>
<feature type="compositionally biased region" description="Pro residues" evidence="1">
    <location>
        <begin position="42"/>
        <end position="53"/>
    </location>
</feature>
<gene>
    <name evidence="2" type="ORF">F1609_04145</name>
</gene>
<evidence type="ECO:0000313" key="3">
    <source>
        <dbReference type="Proteomes" id="UP000819052"/>
    </source>
</evidence>
<evidence type="ECO:0000256" key="1">
    <source>
        <dbReference type="SAM" id="MobiDB-lite"/>
    </source>
</evidence>
<dbReference type="PANTHER" id="PTHR13833">
    <property type="match status" value="1"/>
</dbReference>
<evidence type="ECO:0000313" key="2">
    <source>
        <dbReference type="EMBL" id="NHZ39361.1"/>
    </source>
</evidence>
<dbReference type="SUPFAM" id="SSF63825">
    <property type="entry name" value="YWTD domain"/>
    <property type="match status" value="1"/>
</dbReference>
<name>A0ABX0M5D6_9BURK</name>
<dbReference type="InterPro" id="IPR011042">
    <property type="entry name" value="6-blade_b-propeller_TolB-like"/>
</dbReference>
<comment type="caution">
    <text evidence="2">The sequence shown here is derived from an EMBL/GenBank/DDBJ whole genome shotgun (WGS) entry which is preliminary data.</text>
</comment>
<keyword evidence="3" id="KW-1185">Reference proteome</keyword>
<dbReference type="PANTHER" id="PTHR13833:SF71">
    <property type="entry name" value="NHL DOMAIN-CONTAINING PROTEIN"/>
    <property type="match status" value="1"/>
</dbReference>
<reference evidence="2 3" key="1">
    <citation type="submission" date="2019-09" db="EMBL/GenBank/DDBJ databases">
        <title>Taxonomy of Antarctic Massilia spp.: description of Massilia rubra sp. nov., Massilia aquatica sp. nov., Massilia mucilaginosa sp. nov., Massilia frigida sp. nov. isolated from streams, lakes and regoliths.</title>
        <authorList>
            <person name="Holochova P."/>
            <person name="Sedlacek I."/>
            <person name="Kralova S."/>
            <person name="Maslanova I."/>
            <person name="Busse H.-J."/>
            <person name="Stankova E."/>
            <person name="Vrbovska V."/>
            <person name="Kovarovic V."/>
            <person name="Bartak M."/>
            <person name="Svec P."/>
            <person name="Pantucek R."/>
        </authorList>
    </citation>
    <scope>NUCLEOTIDE SEQUENCE [LARGE SCALE GENOMIC DNA]</scope>
    <source>
        <strain evidence="2 3">CCM 8693</strain>
    </source>
</reference>
<dbReference type="SUPFAM" id="SSF63829">
    <property type="entry name" value="Calcium-dependent phosphotriesterase"/>
    <property type="match status" value="2"/>
</dbReference>
<dbReference type="PROSITE" id="PS51257">
    <property type="entry name" value="PROKAR_LIPOPROTEIN"/>
    <property type="match status" value="1"/>
</dbReference>
<protein>
    <recommendedName>
        <fullName evidence="4">SMP-30/Gluconolactonase/LRE-like region domain-containing protein</fullName>
    </recommendedName>
</protein>
<proteinExistence type="predicted"/>
<dbReference type="RefSeq" id="WP_167074991.1">
    <property type="nucleotide sequence ID" value="NZ_VVIW01000002.1"/>
</dbReference>
<sequence length="670" mass="68246">MHSERVHPFPRRSSSILCAVAILIASALGACGGGSGGSAPASPVPATPGPVTPAPGAAPSANVLAGVQSELQFPIGMAMDKAGNILVIDASTQLIHKITPQGGMTTLAGSRMVHGFADGQGDKASFSFNYESRAMVDAAGNLIVTDTCNNTVRRITPEGLVSTVAGTQRANCIPYTSQAYIYSGDTRGTLSRPGGIALDANGDYLVLSADAIVQRITPAGQVSAIKWAIDSASTSQLGRATNIATGKDGVVYASDASRIYRITNGVARFIAGGPPANGSRDGQGAAAGFSRINGLALDASGNLYITQGGAVRKMTPDGLVTTVAGNHVGPLVARDGSVASATFNTVGSMAFDAQGVLTMVDVGADAVRQLSPQGAVSTLAATPLAAGEQDGVGALARFGGIGQSAVDSKGNFYLAEPDRAVVRRVGPDGAATVFAGIPGTRNEASATALRADALYYPTAVAVDARDAVYVADGQRVLKFEGGVMRTISSERIGNVTHIAVDADGNLALAAYSEVILMSADGKIVRRIDYKDVAPQAMEERRSVSGIWAASVAFDRNGNLYLADLDHGVILKGGKSGAFTLFAGTPNATGQRDGPARTGLIGFYSGPQMAFAPDGDMYLSGNGKVRKIAPDGTISTPALAWGLANIGSVSYGNGKLMGMAGHAVVFAPLPR</sequence>